<name>A0A8S1UIX0_PAROT</name>
<organism evidence="1 2">
    <name type="scientific">Paramecium octaurelia</name>
    <dbReference type="NCBI Taxonomy" id="43137"/>
    <lineage>
        <taxon>Eukaryota</taxon>
        <taxon>Sar</taxon>
        <taxon>Alveolata</taxon>
        <taxon>Ciliophora</taxon>
        <taxon>Intramacronucleata</taxon>
        <taxon>Oligohymenophorea</taxon>
        <taxon>Peniculida</taxon>
        <taxon>Parameciidae</taxon>
        <taxon>Paramecium</taxon>
    </lineage>
</organism>
<proteinExistence type="predicted"/>
<dbReference type="OrthoDB" id="9989223at2759"/>
<comment type="caution">
    <text evidence="1">The sequence shown here is derived from an EMBL/GenBank/DDBJ whole genome shotgun (WGS) entry which is preliminary data.</text>
</comment>
<sequence length="313" mass="36562">MNSEKVENEDLYGILDFSKSTYESILPILIKIFKREKIQDCIEFLAQVQNQRQVGTDKEQMLYVGQNNLNRITDVLKKIKDHEFSEQNYSLDKQEEIKQDLIAKISQDKRSQNYQNYQFIQLPLMRGTYSADQILFIYLFKLKLIQSNNLFKILKQEILHLEEQLLFDVTQAEHGINMNQAKLFNYEKSLASCSDDRSIRFCDVKTGKLIQVIQSKREVKQISYSPNSTTLASCSNECIVGLRQTKFQNQKLNQIQLANLGQQEFKDADLQIIQVIKLLLDSEIYTKFLINEIKNRACNMCPENLGIVLLIFF</sequence>
<dbReference type="PANTHER" id="PTHR45333">
    <property type="entry name" value="MEMBRANE PROTEIN-RELATED"/>
    <property type="match status" value="1"/>
</dbReference>
<reference evidence="1" key="1">
    <citation type="submission" date="2021-01" db="EMBL/GenBank/DDBJ databases">
        <authorList>
            <consortium name="Genoscope - CEA"/>
            <person name="William W."/>
        </authorList>
    </citation>
    <scope>NUCLEOTIDE SEQUENCE</scope>
</reference>
<dbReference type="EMBL" id="CAJJDP010000042">
    <property type="protein sequence ID" value="CAD8162636.1"/>
    <property type="molecule type" value="Genomic_DNA"/>
</dbReference>
<evidence type="ECO:0000313" key="2">
    <source>
        <dbReference type="Proteomes" id="UP000683925"/>
    </source>
</evidence>
<protein>
    <submittedName>
        <fullName evidence="1">Uncharacterized protein</fullName>
    </submittedName>
</protein>
<gene>
    <name evidence="1" type="ORF">POCTA_138.1.T0420050</name>
</gene>
<keyword evidence="2" id="KW-1185">Reference proteome</keyword>
<evidence type="ECO:0000313" key="1">
    <source>
        <dbReference type="EMBL" id="CAD8162636.1"/>
    </source>
</evidence>
<accession>A0A8S1UIX0</accession>
<dbReference type="PANTHER" id="PTHR45333:SF1">
    <property type="entry name" value="CHROMOSOME UNDETERMINED SCAFFOLD_625, WHOLE GENOME SHOTGUN SEQUENCE"/>
    <property type="match status" value="1"/>
</dbReference>
<dbReference type="Proteomes" id="UP000683925">
    <property type="component" value="Unassembled WGS sequence"/>
</dbReference>
<dbReference type="AlphaFoldDB" id="A0A8S1UIX0"/>